<evidence type="ECO:0000313" key="4">
    <source>
        <dbReference type="Proteomes" id="UP000826722"/>
    </source>
</evidence>
<feature type="region of interest" description="Disordered" evidence="1">
    <location>
        <begin position="227"/>
        <end position="256"/>
    </location>
</feature>
<dbReference type="AlphaFoldDB" id="A0A8D5FZF2"/>
<organism evidence="3 4">
    <name type="scientific">Methyloradius palustris</name>
    <dbReference type="NCBI Taxonomy" id="2778876"/>
    <lineage>
        <taxon>Bacteria</taxon>
        <taxon>Pseudomonadati</taxon>
        <taxon>Pseudomonadota</taxon>
        <taxon>Betaproteobacteria</taxon>
        <taxon>Nitrosomonadales</taxon>
        <taxon>Methylophilaceae</taxon>
        <taxon>Methyloradius</taxon>
    </lineage>
</organism>
<feature type="compositionally biased region" description="Polar residues" evidence="1">
    <location>
        <begin position="233"/>
        <end position="245"/>
    </location>
</feature>
<keyword evidence="4" id="KW-1185">Reference proteome</keyword>
<proteinExistence type="predicted"/>
<evidence type="ECO:0000256" key="1">
    <source>
        <dbReference type="SAM" id="MobiDB-lite"/>
    </source>
</evidence>
<evidence type="ECO:0000313" key="3">
    <source>
        <dbReference type="EMBL" id="BCM24962.1"/>
    </source>
</evidence>
<feature type="compositionally biased region" description="Basic and acidic residues" evidence="1">
    <location>
        <begin position="246"/>
        <end position="256"/>
    </location>
</feature>
<dbReference type="GO" id="GO:0032259">
    <property type="term" value="P:methylation"/>
    <property type="evidence" value="ECO:0007669"/>
    <property type="project" value="UniProtKB-KW"/>
</dbReference>
<dbReference type="InterPro" id="IPR029063">
    <property type="entry name" value="SAM-dependent_MTases_sf"/>
</dbReference>
<dbReference type="Gene3D" id="3.40.50.150">
    <property type="entry name" value="Vaccinia Virus protein VP39"/>
    <property type="match status" value="1"/>
</dbReference>
<feature type="domain" description="Methyltransferase type 11" evidence="2">
    <location>
        <begin position="68"/>
        <end position="119"/>
    </location>
</feature>
<dbReference type="EMBL" id="AP024110">
    <property type="protein sequence ID" value="BCM24962.1"/>
    <property type="molecule type" value="Genomic_DNA"/>
</dbReference>
<evidence type="ECO:0000259" key="2">
    <source>
        <dbReference type="Pfam" id="PF08241"/>
    </source>
</evidence>
<dbReference type="RefSeq" id="WP_221765439.1">
    <property type="nucleotide sequence ID" value="NZ_AP024110.1"/>
</dbReference>
<dbReference type="InterPro" id="IPR013216">
    <property type="entry name" value="Methyltransf_11"/>
</dbReference>
<gene>
    <name evidence="3" type="ORF">ZMTM_12210</name>
</gene>
<accession>A0A8D5FZF2</accession>
<dbReference type="KEGG" id="mpau:ZMTM_12210"/>
<dbReference type="Pfam" id="PF08241">
    <property type="entry name" value="Methyltransf_11"/>
    <property type="match status" value="1"/>
</dbReference>
<protein>
    <submittedName>
        <fullName evidence="3">Methyltransferase type 11</fullName>
    </submittedName>
</protein>
<reference evidence="3" key="1">
    <citation type="journal article" date="2021" name="Arch. Microbiol.">
        <title>Methyloradius palustris gen. nov., sp. nov., a methanol-oxidizing bacterium isolated from snow.</title>
        <authorList>
            <person name="Miyadera T."/>
            <person name="Kojima H."/>
            <person name="Fukui M."/>
        </authorList>
    </citation>
    <scope>NUCLEOTIDE SEQUENCE</scope>
    <source>
        <strain evidence="3">Zm11</strain>
    </source>
</reference>
<dbReference type="GO" id="GO:0008757">
    <property type="term" value="F:S-adenosylmethionine-dependent methyltransferase activity"/>
    <property type="evidence" value="ECO:0007669"/>
    <property type="project" value="InterPro"/>
</dbReference>
<keyword evidence="3" id="KW-0808">Transferase</keyword>
<keyword evidence="3" id="KW-0489">Methyltransferase</keyword>
<sequence>MSIDNQTSPEQDWLSTALGMYLQSKEQELFDEAVANIFGFNAVQIGLLDIDLLRNSRIPYAYRADVNAGLLRCDSTRLPFLSNSIDLLVMPHGLDFSKYAHETLREAERVLVPEGYVIITGFNPFSSWGLKRFLLKRKGYPWRANFLTLLRIKDWLALLGLELVTTRMACYSPPFTSPKWLQKFRFMDKIAGKWCPMMGGVYFLVAQKRVVNMRLIKPKWKKSKLKAQLATAPRQTSQKQSQNSIHPDEIVKNDGE</sequence>
<name>A0A8D5FZF2_9PROT</name>
<dbReference type="SUPFAM" id="SSF53335">
    <property type="entry name" value="S-adenosyl-L-methionine-dependent methyltransferases"/>
    <property type="match status" value="1"/>
</dbReference>
<dbReference type="Proteomes" id="UP000826722">
    <property type="component" value="Chromosome"/>
</dbReference>